<dbReference type="InterPro" id="IPR022892">
    <property type="entry name" value="RNaseHI"/>
</dbReference>
<dbReference type="PANTHER" id="PTHR10642:SF26">
    <property type="entry name" value="RIBONUCLEASE H1"/>
    <property type="match status" value="1"/>
</dbReference>
<feature type="binding site" evidence="11">
    <location>
        <position position="48"/>
    </location>
    <ligand>
        <name>Mg(2+)</name>
        <dbReference type="ChEBI" id="CHEBI:18420"/>
        <label>1</label>
    </ligand>
</feature>
<sequence length="145" mass="16054">MSTSVTIHTDGSCLSNPGPGGWAAILNWRGTEKELSGSVADTTNNRMELQAAIEGLNALSRPMQVELHTDSKYVMNGVTDWMARWKANGWRTAAKKPVANQDLWEQLDAATQRHQITWHWVKGHAGNELNERCDVLARSAAESLK</sequence>
<evidence type="ECO:0000256" key="1">
    <source>
        <dbReference type="ARBA" id="ARBA00000077"/>
    </source>
</evidence>
<dbReference type="InterPro" id="IPR012337">
    <property type="entry name" value="RNaseH-like_sf"/>
</dbReference>
<feature type="binding site" evidence="11">
    <location>
        <position position="10"/>
    </location>
    <ligand>
        <name>Mg(2+)</name>
        <dbReference type="ChEBI" id="CHEBI:18420"/>
        <label>1</label>
    </ligand>
</feature>
<comment type="cofactor">
    <cofactor evidence="11">
        <name>Mg(2+)</name>
        <dbReference type="ChEBI" id="CHEBI:18420"/>
    </cofactor>
    <text evidence="11">Binds 1 Mg(2+) ion per subunit. May bind a second metal ion at a regulatory site, or after substrate binding.</text>
</comment>
<evidence type="ECO:0000256" key="5">
    <source>
        <dbReference type="ARBA" id="ARBA00012180"/>
    </source>
</evidence>
<keyword evidence="7 11" id="KW-0479">Metal-binding</keyword>
<evidence type="ECO:0000256" key="3">
    <source>
        <dbReference type="ARBA" id="ARBA00005300"/>
    </source>
</evidence>
<dbReference type="PANTHER" id="PTHR10642">
    <property type="entry name" value="RIBONUCLEASE H1"/>
    <property type="match status" value="1"/>
</dbReference>
<accession>D5BSV4</accession>
<dbReference type="InterPro" id="IPR036397">
    <property type="entry name" value="RNaseH_sf"/>
</dbReference>
<dbReference type="GO" id="GO:0000287">
    <property type="term" value="F:magnesium ion binding"/>
    <property type="evidence" value="ECO:0007669"/>
    <property type="project" value="UniProtKB-UniRule"/>
</dbReference>
<dbReference type="InterPro" id="IPR002156">
    <property type="entry name" value="RNaseH_domain"/>
</dbReference>
<dbReference type="GO" id="GO:0003676">
    <property type="term" value="F:nucleic acid binding"/>
    <property type="evidence" value="ECO:0007669"/>
    <property type="project" value="InterPro"/>
</dbReference>
<keyword evidence="9 11" id="KW-0378">Hydrolase</keyword>
<dbReference type="GO" id="GO:0043137">
    <property type="term" value="P:DNA replication, removal of RNA primer"/>
    <property type="evidence" value="ECO:0007669"/>
    <property type="project" value="TreeGrafter"/>
</dbReference>
<dbReference type="GO" id="GO:0005737">
    <property type="term" value="C:cytoplasm"/>
    <property type="evidence" value="ECO:0007669"/>
    <property type="project" value="UniProtKB-SubCell"/>
</dbReference>
<protein>
    <recommendedName>
        <fullName evidence="5 11">Ribonuclease H</fullName>
        <shortName evidence="11">RNase H</shortName>
        <ecNumber evidence="5 11">3.1.26.4</ecNumber>
    </recommendedName>
</protein>
<comment type="catalytic activity">
    <reaction evidence="1 11">
        <text>Endonucleolytic cleavage to 5'-phosphomonoester.</text>
        <dbReference type="EC" id="3.1.26.4"/>
    </reaction>
</comment>
<comment type="similarity">
    <text evidence="3 11">Belongs to the RNase H family.</text>
</comment>
<dbReference type="Proteomes" id="UP000007460">
    <property type="component" value="Chromosome"/>
</dbReference>
<evidence type="ECO:0000256" key="4">
    <source>
        <dbReference type="ARBA" id="ARBA00011245"/>
    </source>
</evidence>
<dbReference type="Gene3D" id="3.30.420.10">
    <property type="entry name" value="Ribonuclease H-like superfamily/Ribonuclease H"/>
    <property type="match status" value="1"/>
</dbReference>
<feature type="binding site" evidence="11">
    <location>
        <position position="10"/>
    </location>
    <ligand>
        <name>Mg(2+)</name>
        <dbReference type="ChEBI" id="CHEBI:18420"/>
        <label>2</label>
    </ligand>
</feature>
<evidence type="ECO:0000313" key="14">
    <source>
        <dbReference type="Proteomes" id="UP000007460"/>
    </source>
</evidence>
<dbReference type="GO" id="GO:0004523">
    <property type="term" value="F:RNA-DNA hybrid ribonuclease activity"/>
    <property type="evidence" value="ECO:0007669"/>
    <property type="project" value="UniProtKB-UniRule"/>
</dbReference>
<evidence type="ECO:0000259" key="12">
    <source>
        <dbReference type="PROSITE" id="PS50879"/>
    </source>
</evidence>
<evidence type="ECO:0000256" key="8">
    <source>
        <dbReference type="ARBA" id="ARBA00022759"/>
    </source>
</evidence>
<dbReference type="SUPFAM" id="SSF53098">
    <property type="entry name" value="Ribonuclease H-like"/>
    <property type="match status" value="1"/>
</dbReference>
<dbReference type="eggNOG" id="COG0328">
    <property type="taxonomic scope" value="Bacteria"/>
</dbReference>
<feature type="domain" description="RNase H type-1" evidence="12">
    <location>
        <begin position="1"/>
        <end position="142"/>
    </location>
</feature>
<dbReference type="HAMAP" id="MF_00042">
    <property type="entry name" value="RNase_H"/>
    <property type="match status" value="1"/>
</dbReference>
<feature type="binding site" evidence="11">
    <location>
        <position position="70"/>
    </location>
    <ligand>
        <name>Mg(2+)</name>
        <dbReference type="ChEBI" id="CHEBI:18420"/>
        <label>1</label>
    </ligand>
</feature>
<evidence type="ECO:0000256" key="10">
    <source>
        <dbReference type="ARBA" id="ARBA00022842"/>
    </source>
</evidence>
<comment type="subcellular location">
    <subcellularLocation>
        <location evidence="11">Cytoplasm</location>
    </subcellularLocation>
</comment>
<proteinExistence type="inferred from homology"/>
<evidence type="ECO:0000313" key="13">
    <source>
        <dbReference type="EMBL" id="ADE39351.1"/>
    </source>
</evidence>
<dbReference type="KEGG" id="apb:SAR116_1108"/>
<dbReference type="CDD" id="cd09278">
    <property type="entry name" value="RNase_HI_prokaryote_like"/>
    <property type="match status" value="1"/>
</dbReference>
<dbReference type="RefSeq" id="WP_013045980.1">
    <property type="nucleotide sequence ID" value="NC_014010.1"/>
</dbReference>
<dbReference type="AlphaFoldDB" id="D5BSV4"/>
<keyword evidence="14" id="KW-1185">Reference proteome</keyword>
<comment type="subunit">
    <text evidence="4 11">Monomer.</text>
</comment>
<dbReference type="EC" id="3.1.26.4" evidence="5 11"/>
<dbReference type="Pfam" id="PF00075">
    <property type="entry name" value="RNase_H"/>
    <property type="match status" value="1"/>
</dbReference>
<dbReference type="FunFam" id="3.30.420.10:FF:000089">
    <property type="entry name" value="Ribonuclease H"/>
    <property type="match status" value="1"/>
</dbReference>
<evidence type="ECO:0000256" key="2">
    <source>
        <dbReference type="ARBA" id="ARBA00004065"/>
    </source>
</evidence>
<organism evidence="13 14">
    <name type="scientific">Puniceispirillum marinum (strain IMCC1322)</name>
    <dbReference type="NCBI Taxonomy" id="488538"/>
    <lineage>
        <taxon>Bacteria</taxon>
        <taxon>Pseudomonadati</taxon>
        <taxon>Pseudomonadota</taxon>
        <taxon>Alphaproteobacteria</taxon>
        <taxon>Candidatus Puniceispirillales</taxon>
        <taxon>Candidatus Puniceispirillaceae</taxon>
        <taxon>Candidatus Puniceispirillum</taxon>
    </lineage>
</organism>
<dbReference type="HOGENOM" id="CLU_030894_6_0_5"/>
<gene>
    <name evidence="11" type="primary">rnhA</name>
    <name evidence="13" type="ordered locus">SAR116_1108</name>
</gene>
<evidence type="ECO:0000256" key="7">
    <source>
        <dbReference type="ARBA" id="ARBA00022723"/>
    </source>
</evidence>
<evidence type="ECO:0000256" key="6">
    <source>
        <dbReference type="ARBA" id="ARBA00022722"/>
    </source>
</evidence>
<dbReference type="EMBL" id="CP001751">
    <property type="protein sequence ID" value="ADE39351.1"/>
    <property type="molecule type" value="Genomic_DNA"/>
</dbReference>
<evidence type="ECO:0000256" key="11">
    <source>
        <dbReference type="HAMAP-Rule" id="MF_00042"/>
    </source>
</evidence>
<keyword evidence="11" id="KW-0963">Cytoplasm</keyword>
<keyword evidence="6 11" id="KW-0540">Nuclease</keyword>
<feature type="binding site" evidence="11">
    <location>
        <position position="134"/>
    </location>
    <ligand>
        <name>Mg(2+)</name>
        <dbReference type="ChEBI" id="CHEBI:18420"/>
        <label>2</label>
    </ligand>
</feature>
<dbReference type="OrthoDB" id="7845843at2"/>
<evidence type="ECO:0000256" key="9">
    <source>
        <dbReference type="ARBA" id="ARBA00022801"/>
    </source>
</evidence>
<keyword evidence="8 11" id="KW-0255">Endonuclease</keyword>
<dbReference type="NCBIfam" id="NF001236">
    <property type="entry name" value="PRK00203.1"/>
    <property type="match status" value="1"/>
</dbReference>
<dbReference type="PROSITE" id="PS50879">
    <property type="entry name" value="RNASE_H_1"/>
    <property type="match status" value="1"/>
</dbReference>
<keyword evidence="10 11" id="KW-0460">Magnesium</keyword>
<dbReference type="STRING" id="488538.SAR116_1108"/>
<reference evidence="13 14" key="1">
    <citation type="journal article" date="2010" name="J. Bacteriol.">
        <title>Complete genome sequence of "Candidatus Puniceispirillum marinum" IMCC1322, a representative of the SAR116 clade in the Alphaproteobacteria.</title>
        <authorList>
            <person name="Oh H.M."/>
            <person name="Kwon K.K."/>
            <person name="Kang I."/>
            <person name="Kang S.G."/>
            <person name="Lee J.H."/>
            <person name="Kim S.J."/>
            <person name="Cho J.C."/>
        </authorList>
    </citation>
    <scope>NUCLEOTIDE SEQUENCE [LARGE SCALE GENOMIC DNA]</scope>
    <source>
        <strain evidence="13 14">IMCC1322</strain>
    </source>
</reference>
<comment type="function">
    <text evidence="2 11">Endonuclease that specifically degrades the RNA of RNA-DNA hybrids.</text>
</comment>
<dbReference type="InterPro" id="IPR050092">
    <property type="entry name" value="RNase_H"/>
</dbReference>
<name>D5BSV4_PUNMI</name>